<dbReference type="Pfam" id="PF00300">
    <property type="entry name" value="His_Phos_1"/>
    <property type="match status" value="2"/>
</dbReference>
<comment type="caution">
    <text evidence="1">The sequence shown here is derived from an EMBL/GenBank/DDBJ whole genome shotgun (WGS) entry which is preliminary data.</text>
</comment>
<protein>
    <recommendedName>
        <fullName evidence="3">Phosphoglycerate mutase</fullName>
    </recommendedName>
</protein>
<accession>A0ABN8MPT5</accession>
<dbReference type="InterPro" id="IPR013078">
    <property type="entry name" value="His_Pase_superF_clade-1"/>
</dbReference>
<evidence type="ECO:0008006" key="3">
    <source>
        <dbReference type="Google" id="ProtNLM"/>
    </source>
</evidence>
<name>A0ABN8MPT5_9CNID</name>
<evidence type="ECO:0000313" key="2">
    <source>
        <dbReference type="Proteomes" id="UP001159427"/>
    </source>
</evidence>
<dbReference type="SUPFAM" id="SSF53254">
    <property type="entry name" value="Phosphoglycerate mutase-like"/>
    <property type="match status" value="1"/>
</dbReference>
<dbReference type="SMART" id="SM00855">
    <property type="entry name" value="PGAM"/>
    <property type="match status" value="1"/>
</dbReference>
<dbReference type="CDD" id="cd07067">
    <property type="entry name" value="HP_PGM_like"/>
    <property type="match status" value="1"/>
</dbReference>
<evidence type="ECO:0000313" key="1">
    <source>
        <dbReference type="EMBL" id="CAH3030697.1"/>
    </source>
</evidence>
<organism evidence="1 2">
    <name type="scientific">Porites evermanni</name>
    <dbReference type="NCBI Taxonomy" id="104178"/>
    <lineage>
        <taxon>Eukaryota</taxon>
        <taxon>Metazoa</taxon>
        <taxon>Cnidaria</taxon>
        <taxon>Anthozoa</taxon>
        <taxon>Hexacorallia</taxon>
        <taxon>Scleractinia</taxon>
        <taxon>Fungiina</taxon>
        <taxon>Poritidae</taxon>
        <taxon>Porites</taxon>
    </lineage>
</organism>
<dbReference type="PANTHER" id="PTHR48100:SF61">
    <property type="entry name" value="PHOSPHOGLYCERATE MUTASE"/>
    <property type="match status" value="1"/>
</dbReference>
<dbReference type="PANTHER" id="PTHR48100">
    <property type="entry name" value="BROAD-SPECIFICITY PHOSPHATASE YOR283W-RELATED"/>
    <property type="match status" value="1"/>
</dbReference>
<dbReference type="InterPro" id="IPR050275">
    <property type="entry name" value="PGM_Phosphatase"/>
</dbReference>
<proteinExistence type="predicted"/>
<gene>
    <name evidence="1" type="ORF">PEVE_00038437</name>
</gene>
<dbReference type="Gene3D" id="3.40.50.1240">
    <property type="entry name" value="Phosphoglycerate mutase-like"/>
    <property type="match status" value="1"/>
</dbReference>
<sequence length="217" mass="25310">MSQGKTVHFVRHCQTTWNDAVHNRNLTRCDEELKSEAYVDVPLTAFGEEQAMMIKQKILDLNAEVAITSPLKRTIETCIRTYGDRNVVATHHCAEIGDSICDIGTMKEDLVKTYPSIDFSFVPSTVWWYVNEKMKDRLTNPRKCFEWVLQNEDCALGETHCHLHRRIERFHEFLQNRNESNIVVFSHSVFLKQFLFKYFGRPSSQVIKNGEIISYCL</sequence>
<dbReference type="EMBL" id="CALNXI010000651">
    <property type="protein sequence ID" value="CAH3030697.1"/>
    <property type="molecule type" value="Genomic_DNA"/>
</dbReference>
<dbReference type="Proteomes" id="UP001159427">
    <property type="component" value="Unassembled WGS sequence"/>
</dbReference>
<keyword evidence="2" id="KW-1185">Reference proteome</keyword>
<reference evidence="1 2" key="1">
    <citation type="submission" date="2022-05" db="EMBL/GenBank/DDBJ databases">
        <authorList>
            <consortium name="Genoscope - CEA"/>
            <person name="William W."/>
        </authorList>
    </citation>
    <scope>NUCLEOTIDE SEQUENCE [LARGE SCALE GENOMIC DNA]</scope>
</reference>
<dbReference type="InterPro" id="IPR029033">
    <property type="entry name" value="His_PPase_superfam"/>
</dbReference>